<proteinExistence type="predicted"/>
<feature type="domain" description="HTH tetR-type" evidence="5">
    <location>
        <begin position="12"/>
        <end position="72"/>
    </location>
</feature>
<dbReference type="Pfam" id="PF00440">
    <property type="entry name" value="TetR_N"/>
    <property type="match status" value="1"/>
</dbReference>
<evidence type="ECO:0000313" key="6">
    <source>
        <dbReference type="EMBL" id="VAW09377.1"/>
    </source>
</evidence>
<dbReference type="SUPFAM" id="SSF48498">
    <property type="entry name" value="Tetracyclin repressor-like, C-terminal domain"/>
    <property type="match status" value="1"/>
</dbReference>
<evidence type="ECO:0000256" key="1">
    <source>
        <dbReference type="ARBA" id="ARBA00022491"/>
    </source>
</evidence>
<dbReference type="InterPro" id="IPR036271">
    <property type="entry name" value="Tet_transcr_reg_TetR-rel_C_sf"/>
</dbReference>
<gene>
    <name evidence="6" type="ORF">MNBD_ACTINO02-1485</name>
</gene>
<keyword evidence="2" id="KW-0805">Transcription regulation</keyword>
<protein>
    <submittedName>
        <fullName evidence="6">Transcriptional regulator, AcrR family</fullName>
    </submittedName>
</protein>
<evidence type="ECO:0000256" key="4">
    <source>
        <dbReference type="ARBA" id="ARBA00023163"/>
    </source>
</evidence>
<evidence type="ECO:0000256" key="2">
    <source>
        <dbReference type="ARBA" id="ARBA00023015"/>
    </source>
</evidence>
<keyword evidence="4" id="KW-0804">Transcription</keyword>
<reference evidence="6" key="1">
    <citation type="submission" date="2018-06" db="EMBL/GenBank/DDBJ databases">
        <authorList>
            <person name="Zhirakovskaya E."/>
        </authorList>
    </citation>
    <scope>NUCLEOTIDE SEQUENCE</scope>
</reference>
<dbReference type="InterPro" id="IPR050109">
    <property type="entry name" value="HTH-type_TetR-like_transc_reg"/>
</dbReference>
<keyword evidence="1" id="KW-0678">Repressor</keyword>
<dbReference type="PRINTS" id="PR00455">
    <property type="entry name" value="HTHTETR"/>
</dbReference>
<dbReference type="Gene3D" id="1.10.357.10">
    <property type="entry name" value="Tetracycline Repressor, domain 2"/>
    <property type="match status" value="1"/>
</dbReference>
<dbReference type="InterPro" id="IPR001647">
    <property type="entry name" value="HTH_TetR"/>
</dbReference>
<dbReference type="GO" id="GO:0000976">
    <property type="term" value="F:transcription cis-regulatory region binding"/>
    <property type="evidence" value="ECO:0007669"/>
    <property type="project" value="TreeGrafter"/>
</dbReference>
<dbReference type="AlphaFoldDB" id="A0A3B0T7R6"/>
<sequence length="204" mass="22265">MAVLTTTEASVEERSLTIVKAAYRVMSRRGVHRVPLSEVADEAEVSKGLVLYHFGSKDALVLAALEWVLRGTATRLRAAVEASGDPVDAIRAVVAAVWRNPQANRDFFRFYLDGVEHQTRADGFESLGATAAEIIEGHYAEILSTAMSTGSIPMGDPKEAAATMRAIVEGFFLQWLQRADWEESHPEYRQRCTTAVLATVGAAV</sequence>
<evidence type="ECO:0000256" key="3">
    <source>
        <dbReference type="ARBA" id="ARBA00023125"/>
    </source>
</evidence>
<dbReference type="EMBL" id="UOEK01000565">
    <property type="protein sequence ID" value="VAW09377.1"/>
    <property type="molecule type" value="Genomic_DNA"/>
</dbReference>
<accession>A0A3B0T7R6</accession>
<dbReference type="PROSITE" id="PS50977">
    <property type="entry name" value="HTH_TETR_2"/>
    <property type="match status" value="1"/>
</dbReference>
<dbReference type="InterPro" id="IPR009057">
    <property type="entry name" value="Homeodomain-like_sf"/>
</dbReference>
<dbReference type="Pfam" id="PF13977">
    <property type="entry name" value="TetR_C_6"/>
    <property type="match status" value="1"/>
</dbReference>
<dbReference type="GO" id="GO:0003700">
    <property type="term" value="F:DNA-binding transcription factor activity"/>
    <property type="evidence" value="ECO:0007669"/>
    <property type="project" value="TreeGrafter"/>
</dbReference>
<dbReference type="SUPFAM" id="SSF46689">
    <property type="entry name" value="Homeodomain-like"/>
    <property type="match status" value="1"/>
</dbReference>
<organism evidence="6">
    <name type="scientific">hydrothermal vent metagenome</name>
    <dbReference type="NCBI Taxonomy" id="652676"/>
    <lineage>
        <taxon>unclassified sequences</taxon>
        <taxon>metagenomes</taxon>
        <taxon>ecological metagenomes</taxon>
    </lineage>
</organism>
<keyword evidence="3" id="KW-0238">DNA-binding</keyword>
<name>A0A3B0T7R6_9ZZZZ</name>
<dbReference type="PANTHER" id="PTHR30055:SF234">
    <property type="entry name" value="HTH-TYPE TRANSCRIPTIONAL REGULATOR BETI"/>
    <property type="match status" value="1"/>
</dbReference>
<dbReference type="PANTHER" id="PTHR30055">
    <property type="entry name" value="HTH-TYPE TRANSCRIPTIONAL REGULATOR RUTR"/>
    <property type="match status" value="1"/>
</dbReference>
<dbReference type="InterPro" id="IPR039538">
    <property type="entry name" value="BetI_C"/>
</dbReference>
<evidence type="ECO:0000259" key="5">
    <source>
        <dbReference type="PROSITE" id="PS50977"/>
    </source>
</evidence>